<dbReference type="AlphaFoldDB" id="A0A233SSB6"/>
<accession>A0A233SSB6</accession>
<name>A0A233SSB6_STRDA</name>
<reference evidence="1 2" key="1">
    <citation type="submission" date="2016-07" db="EMBL/GenBank/DDBJ databases">
        <title>Draft genome of Streptomyces diastatochromogenes.</title>
        <authorList>
            <person name="Podduturi R."/>
            <person name="Lukassen M.B."/>
            <person name="Clausen N."/>
            <person name="Nielsen J.L."/>
            <person name="Jorgensen N.O."/>
        </authorList>
    </citation>
    <scope>NUCLEOTIDE SEQUENCE [LARGE SCALE GENOMIC DNA]</scope>
    <source>
        <strain evidence="1 2">DSM 40608</strain>
    </source>
</reference>
<dbReference type="OrthoDB" id="5328543at2"/>
<dbReference type="RefSeq" id="WP_094215491.1">
    <property type="nucleotide sequence ID" value="NZ_MCGQ01000007.1"/>
</dbReference>
<evidence type="ECO:0000313" key="2">
    <source>
        <dbReference type="Proteomes" id="UP000215483"/>
    </source>
</evidence>
<gene>
    <name evidence="1" type="ORF">BEK98_06790</name>
</gene>
<comment type="caution">
    <text evidence="1">The sequence shown here is derived from an EMBL/GenBank/DDBJ whole genome shotgun (WGS) entry which is preliminary data.</text>
</comment>
<dbReference type="EMBL" id="MCGQ01000007">
    <property type="protein sequence ID" value="OXY98545.1"/>
    <property type="molecule type" value="Genomic_DNA"/>
</dbReference>
<sequence>MSLQAIDRSAAVDWSAAVDHAAPYLIEKLLKERVVDEAAEAELLFREVKRYFVMAHEDPGRSWQMHSLRVDEVWHQFILFTTEYEAYCRRFFGRYVHHAPSNAPVPDTAVPRPKPSFHEFRAYYERLFGEALPDVWYDARTLTPRRRLVNEQAGQQRIRVEGDETRLIAPDGEVLVSVNRLAAEALAFIARTGAFYVRELPGGLTDAEKVELAAALVEDKVLRASG</sequence>
<protein>
    <submittedName>
        <fullName evidence="1">Uncharacterized protein</fullName>
    </submittedName>
</protein>
<dbReference type="Proteomes" id="UP000215483">
    <property type="component" value="Unassembled WGS sequence"/>
</dbReference>
<keyword evidence="2" id="KW-1185">Reference proteome</keyword>
<proteinExistence type="predicted"/>
<organism evidence="1 2">
    <name type="scientific">Streptomyces diastatochromogenes</name>
    <dbReference type="NCBI Taxonomy" id="42236"/>
    <lineage>
        <taxon>Bacteria</taxon>
        <taxon>Bacillati</taxon>
        <taxon>Actinomycetota</taxon>
        <taxon>Actinomycetes</taxon>
        <taxon>Kitasatosporales</taxon>
        <taxon>Streptomycetaceae</taxon>
        <taxon>Streptomyces</taxon>
    </lineage>
</organism>
<evidence type="ECO:0000313" key="1">
    <source>
        <dbReference type="EMBL" id="OXY98545.1"/>
    </source>
</evidence>